<organism evidence="4 5">
    <name type="scientific">Robiginitalea myxolifaciens</name>
    <dbReference type="NCBI Taxonomy" id="400055"/>
    <lineage>
        <taxon>Bacteria</taxon>
        <taxon>Pseudomonadati</taxon>
        <taxon>Bacteroidota</taxon>
        <taxon>Flavobacteriia</taxon>
        <taxon>Flavobacteriales</taxon>
        <taxon>Flavobacteriaceae</taxon>
        <taxon>Robiginitalea</taxon>
    </lineage>
</organism>
<dbReference type="InterPro" id="IPR050855">
    <property type="entry name" value="NDM-1-like"/>
</dbReference>
<evidence type="ECO:0000313" key="5">
    <source>
        <dbReference type="Proteomes" id="UP000199534"/>
    </source>
</evidence>
<feature type="signal peptide" evidence="2">
    <location>
        <begin position="1"/>
        <end position="18"/>
    </location>
</feature>
<name>A0A1I6FQM1_9FLAO</name>
<evidence type="ECO:0000313" key="4">
    <source>
        <dbReference type="EMBL" id="SFR32243.1"/>
    </source>
</evidence>
<feature type="domain" description="Metallo-beta-lactamase" evidence="3">
    <location>
        <begin position="43"/>
        <end position="225"/>
    </location>
</feature>
<dbReference type="SMART" id="SM00849">
    <property type="entry name" value="Lactamase_B"/>
    <property type="match status" value="1"/>
</dbReference>
<dbReference type="PANTHER" id="PTHR42951:SF4">
    <property type="entry name" value="ACYL-COENZYME A THIOESTERASE MBLAC2"/>
    <property type="match status" value="1"/>
</dbReference>
<evidence type="ECO:0000256" key="1">
    <source>
        <dbReference type="ARBA" id="ARBA00005250"/>
    </source>
</evidence>
<keyword evidence="5" id="KW-1185">Reference proteome</keyword>
<dbReference type="InterPro" id="IPR036866">
    <property type="entry name" value="RibonucZ/Hydroxyglut_hydro"/>
</dbReference>
<dbReference type="GO" id="GO:0017001">
    <property type="term" value="P:antibiotic catabolic process"/>
    <property type="evidence" value="ECO:0007669"/>
    <property type="project" value="UniProtKB-ARBA"/>
</dbReference>
<dbReference type="CDD" id="cd16282">
    <property type="entry name" value="metallo-hydrolase-like_MBL-fold"/>
    <property type="match status" value="1"/>
</dbReference>
<evidence type="ECO:0000259" key="3">
    <source>
        <dbReference type="SMART" id="SM00849"/>
    </source>
</evidence>
<evidence type="ECO:0000256" key="2">
    <source>
        <dbReference type="SAM" id="SignalP"/>
    </source>
</evidence>
<dbReference type="OrthoDB" id="9769598at2"/>
<dbReference type="RefSeq" id="WP_092980328.1">
    <property type="nucleotide sequence ID" value="NZ_FOYQ01000001.1"/>
</dbReference>
<feature type="chain" id="PRO_5011436513" evidence="2">
    <location>
        <begin position="19"/>
        <end position="293"/>
    </location>
</feature>
<comment type="similarity">
    <text evidence="1">Belongs to the metallo-beta-lactamase superfamily. Class-B beta-lactamase family.</text>
</comment>
<dbReference type="EMBL" id="FOYQ01000001">
    <property type="protein sequence ID" value="SFR32243.1"/>
    <property type="molecule type" value="Genomic_DNA"/>
</dbReference>
<reference evidence="4 5" key="1">
    <citation type="submission" date="2016-10" db="EMBL/GenBank/DDBJ databases">
        <authorList>
            <person name="de Groot N.N."/>
        </authorList>
    </citation>
    <scope>NUCLEOTIDE SEQUENCE [LARGE SCALE GENOMIC DNA]</scope>
    <source>
        <strain evidence="4 5">DSM 21019</strain>
    </source>
</reference>
<dbReference type="InterPro" id="IPR001279">
    <property type="entry name" value="Metallo-B-lactamas"/>
</dbReference>
<protein>
    <submittedName>
        <fullName evidence="4">Glyoxylase, beta-lactamase superfamily II</fullName>
    </submittedName>
</protein>
<dbReference type="AlphaFoldDB" id="A0A1I6FQM1"/>
<gene>
    <name evidence="4" type="ORF">SAMN04490243_0452</name>
</gene>
<dbReference type="Proteomes" id="UP000199534">
    <property type="component" value="Unassembled WGS sequence"/>
</dbReference>
<sequence length="293" mass="32463">MKVLKLLLGILCISSLNAQRNWDNVEIRSEQLKDQIYVLYGAGGNMGLALGQEYAYLIDDQFGPLSEKILTEIRSLTDKPLKFVVNTHWHGDHTGGNANLAREGAIVISHRQVRERMSTPQDRGERGIVPGSPHIALAQLTFNEEMTIHLDSLNSMHLMYVKPSHTDGDTYVYFPEANVIHMGDNFISGYPYIDLGSGGDIDGLVSNLGMALAIVDEETRIIPGHGPVSSKKELQVYTDMVRLIRDRVKAAKDAGKTLEEVQSMGLTAEWDDAYDSGFINSERLLQAVYASVD</sequence>
<dbReference type="Pfam" id="PF00753">
    <property type="entry name" value="Lactamase_B"/>
    <property type="match status" value="1"/>
</dbReference>
<accession>A0A1I6FQM1</accession>
<dbReference type="PANTHER" id="PTHR42951">
    <property type="entry name" value="METALLO-BETA-LACTAMASE DOMAIN-CONTAINING"/>
    <property type="match status" value="1"/>
</dbReference>
<dbReference type="STRING" id="400055.SAMN04490243_0452"/>
<dbReference type="SUPFAM" id="SSF56281">
    <property type="entry name" value="Metallo-hydrolase/oxidoreductase"/>
    <property type="match status" value="1"/>
</dbReference>
<proteinExistence type="inferred from homology"/>
<keyword evidence="2" id="KW-0732">Signal</keyword>
<dbReference type="Gene3D" id="3.60.15.10">
    <property type="entry name" value="Ribonuclease Z/Hydroxyacylglutathione hydrolase-like"/>
    <property type="match status" value="1"/>
</dbReference>